<organism evidence="3 4">
    <name type="scientific">Glaciibacter psychrotolerans</name>
    <dbReference type="NCBI Taxonomy" id="670054"/>
    <lineage>
        <taxon>Bacteria</taxon>
        <taxon>Bacillati</taxon>
        <taxon>Actinomycetota</taxon>
        <taxon>Actinomycetes</taxon>
        <taxon>Micrococcales</taxon>
        <taxon>Microbacteriaceae</taxon>
        <taxon>Glaciibacter</taxon>
    </lineage>
</organism>
<gene>
    <name evidence="3" type="ORF">HNR05_003292</name>
</gene>
<dbReference type="InterPro" id="IPR021005">
    <property type="entry name" value="Znf_CGNR"/>
</dbReference>
<dbReference type="Proteomes" id="UP000537260">
    <property type="component" value="Unassembled WGS sequence"/>
</dbReference>
<reference evidence="3 4" key="1">
    <citation type="submission" date="2020-07" db="EMBL/GenBank/DDBJ databases">
        <title>Sequencing the genomes of 1000 actinobacteria strains.</title>
        <authorList>
            <person name="Klenk H.-P."/>
        </authorList>
    </citation>
    <scope>NUCLEOTIDE SEQUENCE [LARGE SCALE GENOMIC DNA]</scope>
    <source>
        <strain evidence="3 4">LI1</strain>
    </source>
</reference>
<evidence type="ECO:0000259" key="2">
    <source>
        <dbReference type="Pfam" id="PF11706"/>
    </source>
</evidence>
<sequence>MTVAPPEPARTSQTGQWFDSGDGQRWWFDSGSIALDFAYSGVVGTSGSRETFHTSDDLAMWLNERFSPGVQTQERDLIDALALREAIARLAVAAAGDHEADGQDIDIVNLFAATPDIPPALSGGSRQAGRTSPRAGQALSTLARTAVDLFGPGTAGRIRFCSADDCAILYLDSSRSANRRWCSMQRCGNRAKVRAFRERTTSATTGPVTSGRHAQEGSVSV</sequence>
<dbReference type="PANTHER" id="PTHR35525">
    <property type="entry name" value="BLL6575 PROTEIN"/>
    <property type="match status" value="1"/>
</dbReference>
<dbReference type="RefSeq" id="WP_179580090.1">
    <property type="nucleotide sequence ID" value="NZ_JACCFM010000001.1"/>
</dbReference>
<dbReference type="Gene3D" id="1.10.3300.10">
    <property type="entry name" value="Jann2411-like domain"/>
    <property type="match status" value="1"/>
</dbReference>
<evidence type="ECO:0000256" key="1">
    <source>
        <dbReference type="SAM" id="MobiDB-lite"/>
    </source>
</evidence>
<dbReference type="EMBL" id="JACCFM010000001">
    <property type="protein sequence ID" value="NYJ21501.1"/>
    <property type="molecule type" value="Genomic_DNA"/>
</dbReference>
<proteinExistence type="predicted"/>
<protein>
    <submittedName>
        <fullName evidence="3">Putative RNA-binding Zn ribbon-like protein</fullName>
    </submittedName>
</protein>
<comment type="caution">
    <text evidence="3">The sequence shown here is derived from an EMBL/GenBank/DDBJ whole genome shotgun (WGS) entry which is preliminary data.</text>
</comment>
<dbReference type="AlphaFoldDB" id="A0A7Z0J7N7"/>
<keyword evidence="4" id="KW-1185">Reference proteome</keyword>
<dbReference type="Pfam" id="PF11706">
    <property type="entry name" value="zf-CGNR"/>
    <property type="match status" value="1"/>
</dbReference>
<accession>A0A7Z0J7N7</accession>
<dbReference type="PANTHER" id="PTHR35525:SF3">
    <property type="entry name" value="BLL6575 PROTEIN"/>
    <property type="match status" value="1"/>
</dbReference>
<dbReference type="SUPFAM" id="SSF160904">
    <property type="entry name" value="Jann2411-like"/>
    <property type="match status" value="1"/>
</dbReference>
<name>A0A7Z0J7N7_9MICO</name>
<evidence type="ECO:0000313" key="3">
    <source>
        <dbReference type="EMBL" id="NYJ21501.1"/>
    </source>
</evidence>
<feature type="domain" description="Zinc finger CGNR" evidence="2">
    <location>
        <begin position="157"/>
        <end position="199"/>
    </location>
</feature>
<dbReference type="Pfam" id="PF07336">
    <property type="entry name" value="ABATE"/>
    <property type="match status" value="1"/>
</dbReference>
<evidence type="ECO:0000313" key="4">
    <source>
        <dbReference type="Proteomes" id="UP000537260"/>
    </source>
</evidence>
<dbReference type="InterPro" id="IPR010852">
    <property type="entry name" value="ABATE"/>
</dbReference>
<feature type="region of interest" description="Disordered" evidence="1">
    <location>
        <begin position="198"/>
        <end position="221"/>
    </location>
</feature>
<dbReference type="InterPro" id="IPR023286">
    <property type="entry name" value="ABATE_dom_sf"/>
</dbReference>